<dbReference type="OrthoDB" id="3078176at2"/>
<keyword evidence="4" id="KW-1185">Reference proteome</keyword>
<dbReference type="EMBL" id="SMKX01000022">
    <property type="protein sequence ID" value="TDD60673.1"/>
    <property type="molecule type" value="Genomic_DNA"/>
</dbReference>
<protein>
    <submittedName>
        <fullName evidence="3">FHA domain-containing protein</fullName>
    </submittedName>
</protein>
<organism evidence="3 4">
    <name type="scientific">Kribbella antibiotica</name>
    <dbReference type="NCBI Taxonomy" id="190195"/>
    <lineage>
        <taxon>Bacteria</taxon>
        <taxon>Bacillati</taxon>
        <taxon>Actinomycetota</taxon>
        <taxon>Actinomycetes</taxon>
        <taxon>Propionibacteriales</taxon>
        <taxon>Kribbellaceae</taxon>
        <taxon>Kribbella</taxon>
    </lineage>
</organism>
<gene>
    <name evidence="3" type="ORF">E1263_10380</name>
</gene>
<evidence type="ECO:0000256" key="1">
    <source>
        <dbReference type="ARBA" id="ARBA00022553"/>
    </source>
</evidence>
<proteinExistence type="predicted"/>
<dbReference type="CDD" id="cd00060">
    <property type="entry name" value="FHA"/>
    <property type="match status" value="1"/>
</dbReference>
<dbReference type="Proteomes" id="UP000295124">
    <property type="component" value="Unassembled WGS sequence"/>
</dbReference>
<feature type="domain" description="FHA" evidence="2">
    <location>
        <begin position="75"/>
        <end position="129"/>
    </location>
</feature>
<dbReference type="InterPro" id="IPR008984">
    <property type="entry name" value="SMAD_FHA_dom_sf"/>
</dbReference>
<comment type="caution">
    <text evidence="3">The sequence shown here is derived from an EMBL/GenBank/DDBJ whole genome shotgun (WGS) entry which is preliminary data.</text>
</comment>
<sequence>MAGLTCAHCGQGFADEWATACIEGHERMADEVSWAEPQPIQSSGTSQPVTPVADHQVQVLVNLDGRAMTIARNDFVLGRQRTADSPLAHLLDNYPNVSRNHVQVSVLHDHFLIVDEISTNNTFVDETPIRGLGPQRLEARGSLRLARNCYLSLAILDDPAGRR</sequence>
<dbReference type="Gene3D" id="2.60.200.20">
    <property type="match status" value="1"/>
</dbReference>
<dbReference type="AlphaFoldDB" id="A0A4R4ZP57"/>
<dbReference type="RefSeq" id="WP_132166998.1">
    <property type="nucleotide sequence ID" value="NZ_SMKX01000022.1"/>
</dbReference>
<evidence type="ECO:0000313" key="3">
    <source>
        <dbReference type="EMBL" id="TDD60673.1"/>
    </source>
</evidence>
<accession>A0A4R4ZP57</accession>
<name>A0A4R4ZP57_9ACTN</name>
<dbReference type="Pfam" id="PF00498">
    <property type="entry name" value="FHA"/>
    <property type="match status" value="1"/>
</dbReference>
<reference evidence="3 4" key="1">
    <citation type="submission" date="2019-03" db="EMBL/GenBank/DDBJ databases">
        <title>Draft genome sequences of novel Actinobacteria.</title>
        <authorList>
            <person name="Sahin N."/>
            <person name="Ay H."/>
            <person name="Saygin H."/>
        </authorList>
    </citation>
    <scope>NUCLEOTIDE SEQUENCE [LARGE SCALE GENOMIC DNA]</scope>
    <source>
        <strain evidence="3 4">JCM 13523</strain>
    </source>
</reference>
<dbReference type="InterPro" id="IPR000253">
    <property type="entry name" value="FHA_dom"/>
</dbReference>
<keyword evidence="1" id="KW-0597">Phosphoprotein</keyword>
<dbReference type="SUPFAM" id="SSF49879">
    <property type="entry name" value="SMAD/FHA domain"/>
    <property type="match status" value="1"/>
</dbReference>
<evidence type="ECO:0000259" key="2">
    <source>
        <dbReference type="PROSITE" id="PS50006"/>
    </source>
</evidence>
<evidence type="ECO:0000313" key="4">
    <source>
        <dbReference type="Proteomes" id="UP000295124"/>
    </source>
</evidence>
<dbReference type="PROSITE" id="PS50006">
    <property type="entry name" value="FHA_DOMAIN"/>
    <property type="match status" value="1"/>
</dbReference>